<name>A0A2R5G9V5_9STRA</name>
<dbReference type="InterPro" id="IPR015413">
    <property type="entry name" value="Methionyl/Leucyl_tRNA_Synth"/>
</dbReference>
<dbReference type="OrthoDB" id="24670at2759"/>
<dbReference type="GO" id="GO:0005739">
    <property type="term" value="C:mitochondrion"/>
    <property type="evidence" value="ECO:0007669"/>
    <property type="project" value="UniProtKB-ARBA"/>
</dbReference>
<dbReference type="InterPro" id="IPR014758">
    <property type="entry name" value="Met-tRNA_synth"/>
</dbReference>
<dbReference type="Gene3D" id="2.170.220.10">
    <property type="match status" value="1"/>
</dbReference>
<dbReference type="InterPro" id="IPR033911">
    <property type="entry name" value="MetRS_core"/>
</dbReference>
<evidence type="ECO:0000256" key="8">
    <source>
        <dbReference type="RuleBase" id="RU363039"/>
    </source>
</evidence>
<evidence type="ECO:0000256" key="7">
    <source>
        <dbReference type="ARBA" id="ARBA00047364"/>
    </source>
</evidence>
<keyword evidence="4 8" id="KW-0067">ATP-binding</keyword>
<protein>
    <recommendedName>
        <fullName evidence="1">methionine--tRNA ligase</fullName>
        <ecNumber evidence="1">6.1.1.10</ecNumber>
    </recommendedName>
</protein>
<dbReference type="Gene3D" id="3.40.50.620">
    <property type="entry name" value="HUPs"/>
    <property type="match status" value="1"/>
</dbReference>
<dbReference type="CDD" id="cd00814">
    <property type="entry name" value="MetRS_core"/>
    <property type="match status" value="1"/>
</dbReference>
<keyword evidence="3 8" id="KW-0547">Nucleotide-binding</keyword>
<dbReference type="AlphaFoldDB" id="A0A2R5G9V5"/>
<dbReference type="InterPro" id="IPR009080">
    <property type="entry name" value="tRNAsynth_Ia_anticodon-bd"/>
</dbReference>
<dbReference type="InterPro" id="IPR014729">
    <property type="entry name" value="Rossmann-like_a/b/a_fold"/>
</dbReference>
<dbReference type="Gene3D" id="1.10.730.10">
    <property type="entry name" value="Isoleucyl-tRNA Synthetase, Domain 1"/>
    <property type="match status" value="1"/>
</dbReference>
<keyword evidence="6 8" id="KW-0030">Aminoacyl-tRNA synthetase</keyword>
<comment type="caution">
    <text evidence="11">The sequence shown here is derived from an EMBL/GenBank/DDBJ whole genome shotgun (WGS) entry which is preliminary data.</text>
</comment>
<gene>
    <name evidence="11" type="ORF">FCC1311_015302</name>
</gene>
<dbReference type="NCBIfam" id="TIGR00398">
    <property type="entry name" value="metG"/>
    <property type="match status" value="1"/>
</dbReference>
<sequence>MLRACSSRGLARGATRAAHGSGWSPRTRTRTCTTTSTASSASATAIVQDKQKKLERVLVTTPIFYVNGSPHIGHAYSGLLADALARWLRLEGHEVLFTTGTDEHGAKVERAGIDKGAASTKDYCDGISQEFRELFEALGTSHDDFIRTTEPRHGANVAALWERLQSAGFINLGEHQGWYCQSDEAFLTDKQVADQGDGKMVSLESGHAVEWVSESNYVFPLSQFHERLLEWLSANEKVAVQPSTRWNEVDAFLRQEKADGKPELDDLSVSRPRDRVRWAWPVPTDDQHSVYVWLDALANYLTASGVKIPADPDQAVSWRDAGVDRVIHVIGKDILRFHTVYWPAFLMAAGIETPDVVFAHGHWTVERTKMSKSLGNVVNPMDLVAAYGVDAVRYSLLRNGSIGADLDFSNEMLESRRRDELINTYGNLLARCTGKSLAPDDAWPGPAANTRPQDSDLASNHLSGLADVVGSHFARLEFARGAGEIMDVLYEANRVVTAEEPWVLRKKLRQDPDAPEADDLRAQLDTTMYWVLETLRVTSILLQPIVPEAAGRALDALGIPAAQRSVADARRVGDTSLKSLTMQRPKKGSVVLIPPLPKPDAQA</sequence>
<dbReference type="PRINTS" id="PR01041">
    <property type="entry name" value="TRNASYNTHMET"/>
</dbReference>
<dbReference type="PANTHER" id="PTHR43326:SF1">
    <property type="entry name" value="METHIONINE--TRNA LIGASE, MITOCHONDRIAL"/>
    <property type="match status" value="1"/>
</dbReference>
<feature type="region of interest" description="Disordered" evidence="9">
    <location>
        <begin position="1"/>
        <end position="35"/>
    </location>
</feature>
<dbReference type="EMBL" id="BEYU01000012">
    <property type="protein sequence ID" value="GBG25313.1"/>
    <property type="molecule type" value="Genomic_DNA"/>
</dbReference>
<evidence type="ECO:0000259" key="10">
    <source>
        <dbReference type="Pfam" id="PF09334"/>
    </source>
</evidence>
<dbReference type="GO" id="GO:0006431">
    <property type="term" value="P:methionyl-tRNA aminoacylation"/>
    <property type="evidence" value="ECO:0007669"/>
    <property type="project" value="InterPro"/>
</dbReference>
<dbReference type="Proteomes" id="UP000241890">
    <property type="component" value="Unassembled WGS sequence"/>
</dbReference>
<dbReference type="GO" id="GO:0005524">
    <property type="term" value="F:ATP binding"/>
    <property type="evidence" value="ECO:0007669"/>
    <property type="project" value="UniProtKB-KW"/>
</dbReference>
<dbReference type="PANTHER" id="PTHR43326">
    <property type="entry name" value="METHIONYL-TRNA SYNTHETASE"/>
    <property type="match status" value="1"/>
</dbReference>
<comment type="catalytic activity">
    <reaction evidence="7">
        <text>tRNA(Met) + L-methionine + ATP = L-methionyl-tRNA(Met) + AMP + diphosphate</text>
        <dbReference type="Rhea" id="RHEA:13481"/>
        <dbReference type="Rhea" id="RHEA-COMP:9667"/>
        <dbReference type="Rhea" id="RHEA-COMP:9698"/>
        <dbReference type="ChEBI" id="CHEBI:30616"/>
        <dbReference type="ChEBI" id="CHEBI:33019"/>
        <dbReference type="ChEBI" id="CHEBI:57844"/>
        <dbReference type="ChEBI" id="CHEBI:78442"/>
        <dbReference type="ChEBI" id="CHEBI:78530"/>
        <dbReference type="ChEBI" id="CHEBI:456215"/>
        <dbReference type="EC" id="6.1.1.10"/>
    </reaction>
</comment>
<keyword evidence="5 8" id="KW-0648">Protein biosynthesis</keyword>
<dbReference type="Pfam" id="PF09334">
    <property type="entry name" value="tRNA-synt_1g"/>
    <property type="match status" value="1"/>
</dbReference>
<keyword evidence="12" id="KW-1185">Reference proteome</keyword>
<dbReference type="SUPFAM" id="SSF47323">
    <property type="entry name" value="Anticodon-binding domain of a subclass of class I aminoacyl-tRNA synthetases"/>
    <property type="match status" value="1"/>
</dbReference>
<keyword evidence="2 8" id="KW-0436">Ligase</keyword>
<dbReference type="SUPFAM" id="SSF52374">
    <property type="entry name" value="Nucleotidylyl transferase"/>
    <property type="match status" value="1"/>
</dbReference>
<organism evidence="11 12">
    <name type="scientific">Hondaea fermentalgiana</name>
    <dbReference type="NCBI Taxonomy" id="2315210"/>
    <lineage>
        <taxon>Eukaryota</taxon>
        <taxon>Sar</taxon>
        <taxon>Stramenopiles</taxon>
        <taxon>Bigyra</taxon>
        <taxon>Labyrinthulomycetes</taxon>
        <taxon>Thraustochytrida</taxon>
        <taxon>Thraustochytriidae</taxon>
        <taxon>Hondaea</taxon>
    </lineage>
</organism>
<evidence type="ECO:0000313" key="11">
    <source>
        <dbReference type="EMBL" id="GBG25313.1"/>
    </source>
</evidence>
<dbReference type="EC" id="6.1.1.10" evidence="1"/>
<evidence type="ECO:0000256" key="5">
    <source>
        <dbReference type="ARBA" id="ARBA00022917"/>
    </source>
</evidence>
<evidence type="ECO:0000256" key="6">
    <source>
        <dbReference type="ARBA" id="ARBA00023146"/>
    </source>
</evidence>
<accession>A0A2R5G9V5</accession>
<dbReference type="FunFam" id="2.170.220.10:FF:000001">
    <property type="entry name" value="methionine--tRNA ligase, mitochondrial"/>
    <property type="match status" value="1"/>
</dbReference>
<evidence type="ECO:0000256" key="4">
    <source>
        <dbReference type="ARBA" id="ARBA00022840"/>
    </source>
</evidence>
<evidence type="ECO:0000256" key="3">
    <source>
        <dbReference type="ARBA" id="ARBA00022741"/>
    </source>
</evidence>
<evidence type="ECO:0000256" key="1">
    <source>
        <dbReference type="ARBA" id="ARBA00012838"/>
    </source>
</evidence>
<feature type="domain" description="Methionyl/Leucyl tRNA synthetase" evidence="10">
    <location>
        <begin position="57"/>
        <end position="432"/>
    </location>
</feature>
<dbReference type="InterPro" id="IPR023457">
    <property type="entry name" value="Met-tRNA_synth_2"/>
</dbReference>
<dbReference type="InParanoid" id="A0A2R5G9V5"/>
<reference evidence="11 12" key="1">
    <citation type="submission" date="2017-12" db="EMBL/GenBank/DDBJ databases">
        <title>Sequencing, de novo assembly and annotation of complete genome of a new Thraustochytrid species, strain FCC1311.</title>
        <authorList>
            <person name="Sedici K."/>
            <person name="Godart F."/>
            <person name="Aiese Cigliano R."/>
            <person name="Sanseverino W."/>
            <person name="Barakat M."/>
            <person name="Ortet P."/>
            <person name="Marechal E."/>
            <person name="Cagnac O."/>
            <person name="Amato A."/>
        </authorList>
    </citation>
    <scope>NUCLEOTIDE SEQUENCE [LARGE SCALE GENOMIC DNA]</scope>
</reference>
<proteinExistence type="inferred from homology"/>
<dbReference type="GO" id="GO:0004825">
    <property type="term" value="F:methionine-tRNA ligase activity"/>
    <property type="evidence" value="ECO:0007669"/>
    <property type="project" value="UniProtKB-EC"/>
</dbReference>
<evidence type="ECO:0000256" key="2">
    <source>
        <dbReference type="ARBA" id="ARBA00022598"/>
    </source>
</evidence>
<comment type="similarity">
    <text evidence="8">Belongs to the class-I aminoacyl-tRNA synthetase family.</text>
</comment>
<evidence type="ECO:0000256" key="9">
    <source>
        <dbReference type="SAM" id="MobiDB-lite"/>
    </source>
</evidence>
<evidence type="ECO:0000313" key="12">
    <source>
        <dbReference type="Proteomes" id="UP000241890"/>
    </source>
</evidence>